<proteinExistence type="predicted"/>
<gene>
    <name evidence="1" type="ORF">NC653_002223</name>
</gene>
<dbReference type="Proteomes" id="UP001164929">
    <property type="component" value="Chromosome 1"/>
</dbReference>
<organism evidence="1 2">
    <name type="scientific">Populus alba x Populus x berolinensis</name>
    <dbReference type="NCBI Taxonomy" id="444605"/>
    <lineage>
        <taxon>Eukaryota</taxon>
        <taxon>Viridiplantae</taxon>
        <taxon>Streptophyta</taxon>
        <taxon>Embryophyta</taxon>
        <taxon>Tracheophyta</taxon>
        <taxon>Spermatophyta</taxon>
        <taxon>Magnoliopsida</taxon>
        <taxon>eudicotyledons</taxon>
        <taxon>Gunneridae</taxon>
        <taxon>Pentapetalae</taxon>
        <taxon>rosids</taxon>
        <taxon>fabids</taxon>
        <taxon>Malpighiales</taxon>
        <taxon>Salicaceae</taxon>
        <taxon>Saliceae</taxon>
        <taxon>Populus</taxon>
    </lineage>
</organism>
<dbReference type="AlphaFoldDB" id="A0AAD6WGL8"/>
<reference evidence="1 2" key="1">
    <citation type="journal article" date="2023" name="Mol. Ecol. Resour.">
        <title>Chromosome-level genome assembly of a triploid poplar Populus alba 'Berolinensis'.</title>
        <authorList>
            <person name="Chen S."/>
            <person name="Yu Y."/>
            <person name="Wang X."/>
            <person name="Wang S."/>
            <person name="Zhang T."/>
            <person name="Zhou Y."/>
            <person name="He R."/>
            <person name="Meng N."/>
            <person name="Wang Y."/>
            <person name="Liu W."/>
            <person name="Liu Z."/>
            <person name="Liu J."/>
            <person name="Guo Q."/>
            <person name="Huang H."/>
            <person name="Sederoff R.R."/>
            <person name="Wang G."/>
            <person name="Qu G."/>
            <person name="Chen S."/>
        </authorList>
    </citation>
    <scope>NUCLEOTIDE SEQUENCE [LARGE SCALE GENOMIC DNA]</scope>
    <source>
        <strain evidence="1">SC-2020</strain>
    </source>
</reference>
<dbReference type="EMBL" id="JAQIZT010000001">
    <property type="protein sequence ID" value="KAJ7012065.1"/>
    <property type="molecule type" value="Genomic_DNA"/>
</dbReference>
<evidence type="ECO:0000313" key="1">
    <source>
        <dbReference type="EMBL" id="KAJ7012065.1"/>
    </source>
</evidence>
<protein>
    <submittedName>
        <fullName evidence="1">Uncharacterized protein</fullName>
    </submittedName>
</protein>
<accession>A0AAD6WGL8</accession>
<sequence>MLLLCIKFMVFIGANSITSIFN</sequence>
<comment type="caution">
    <text evidence="1">The sequence shown here is derived from an EMBL/GenBank/DDBJ whole genome shotgun (WGS) entry which is preliminary data.</text>
</comment>
<name>A0AAD6WGL8_9ROSI</name>
<keyword evidence="2" id="KW-1185">Reference proteome</keyword>
<evidence type="ECO:0000313" key="2">
    <source>
        <dbReference type="Proteomes" id="UP001164929"/>
    </source>
</evidence>